<organism evidence="2 3">
    <name type="scientific">Synaphobranchus kaupii</name>
    <name type="common">Kaup's arrowtooth eel</name>
    <dbReference type="NCBI Taxonomy" id="118154"/>
    <lineage>
        <taxon>Eukaryota</taxon>
        <taxon>Metazoa</taxon>
        <taxon>Chordata</taxon>
        <taxon>Craniata</taxon>
        <taxon>Vertebrata</taxon>
        <taxon>Euteleostomi</taxon>
        <taxon>Actinopterygii</taxon>
        <taxon>Neopterygii</taxon>
        <taxon>Teleostei</taxon>
        <taxon>Anguilliformes</taxon>
        <taxon>Synaphobranchidae</taxon>
        <taxon>Synaphobranchus</taxon>
    </lineage>
</organism>
<proteinExistence type="predicted"/>
<keyword evidence="3" id="KW-1185">Reference proteome</keyword>
<protein>
    <submittedName>
        <fullName evidence="2">Uncharacterized protein</fullName>
    </submittedName>
</protein>
<evidence type="ECO:0000256" key="1">
    <source>
        <dbReference type="SAM" id="MobiDB-lite"/>
    </source>
</evidence>
<dbReference type="AlphaFoldDB" id="A0A9Q1J4H8"/>
<dbReference type="Proteomes" id="UP001152622">
    <property type="component" value="Chromosome 4"/>
</dbReference>
<gene>
    <name evidence="2" type="ORF">SKAU_G00146570</name>
</gene>
<reference evidence="2" key="1">
    <citation type="journal article" date="2023" name="Science">
        <title>Genome structures resolve the early diversification of teleost fishes.</title>
        <authorList>
            <person name="Parey E."/>
            <person name="Louis A."/>
            <person name="Montfort J."/>
            <person name="Bouchez O."/>
            <person name="Roques C."/>
            <person name="Iampietro C."/>
            <person name="Lluch J."/>
            <person name="Castinel A."/>
            <person name="Donnadieu C."/>
            <person name="Desvignes T."/>
            <person name="Floi Bucao C."/>
            <person name="Jouanno E."/>
            <person name="Wen M."/>
            <person name="Mejri S."/>
            <person name="Dirks R."/>
            <person name="Jansen H."/>
            <person name="Henkel C."/>
            <person name="Chen W.J."/>
            <person name="Zahm M."/>
            <person name="Cabau C."/>
            <person name="Klopp C."/>
            <person name="Thompson A.W."/>
            <person name="Robinson-Rechavi M."/>
            <person name="Braasch I."/>
            <person name="Lecointre G."/>
            <person name="Bobe J."/>
            <person name="Postlethwait J.H."/>
            <person name="Berthelot C."/>
            <person name="Roest Crollius H."/>
            <person name="Guiguen Y."/>
        </authorList>
    </citation>
    <scope>NUCLEOTIDE SEQUENCE</scope>
    <source>
        <strain evidence="2">WJC10195</strain>
    </source>
</reference>
<comment type="caution">
    <text evidence="2">The sequence shown here is derived from an EMBL/GenBank/DDBJ whole genome shotgun (WGS) entry which is preliminary data.</text>
</comment>
<feature type="region of interest" description="Disordered" evidence="1">
    <location>
        <begin position="139"/>
        <end position="159"/>
    </location>
</feature>
<sequence>MSRQPLHATVKGPESSLVQSIKPPVACGGAASVLAAVEEHLATGSKRTQANARLLTPAVIYYKKSSAGSPATKAPRKTARFLYATTTLYSATKQGARQCAQPPQRTDHIQSVVFTAETRTRDPHHVSVSFLFQQSLRQSNSDKSTIPHAGDRMRGATAH</sequence>
<evidence type="ECO:0000313" key="2">
    <source>
        <dbReference type="EMBL" id="KAJ8365826.1"/>
    </source>
</evidence>
<feature type="compositionally biased region" description="Basic and acidic residues" evidence="1">
    <location>
        <begin position="149"/>
        <end position="159"/>
    </location>
</feature>
<accession>A0A9Q1J4H8</accession>
<name>A0A9Q1J4H8_SYNKA</name>
<evidence type="ECO:0000313" key="3">
    <source>
        <dbReference type="Proteomes" id="UP001152622"/>
    </source>
</evidence>
<dbReference type="EMBL" id="JAINUF010000004">
    <property type="protein sequence ID" value="KAJ8365826.1"/>
    <property type="molecule type" value="Genomic_DNA"/>
</dbReference>